<reference evidence="1" key="1">
    <citation type="submission" date="2021-06" db="EMBL/GenBank/DDBJ databases">
        <authorList>
            <person name="Kallberg Y."/>
            <person name="Tangrot J."/>
            <person name="Rosling A."/>
        </authorList>
    </citation>
    <scope>NUCLEOTIDE SEQUENCE</scope>
    <source>
        <strain evidence="1">CL356</strain>
    </source>
</reference>
<accession>A0ACA9P2U8</accession>
<dbReference type="EMBL" id="CAJVPT010026794">
    <property type="protein sequence ID" value="CAG8680891.1"/>
    <property type="molecule type" value="Genomic_DNA"/>
</dbReference>
<name>A0ACA9P2U8_9GLOM</name>
<gene>
    <name evidence="1" type="ORF">ACOLOM_LOCUS9332</name>
</gene>
<protein>
    <submittedName>
        <fullName evidence="1">6160_t:CDS:1</fullName>
    </submittedName>
</protein>
<comment type="caution">
    <text evidence="1">The sequence shown here is derived from an EMBL/GenBank/DDBJ whole genome shotgun (WGS) entry which is preliminary data.</text>
</comment>
<proteinExistence type="predicted"/>
<evidence type="ECO:0000313" key="1">
    <source>
        <dbReference type="EMBL" id="CAG8680891.1"/>
    </source>
</evidence>
<organism evidence="1 2">
    <name type="scientific">Acaulospora colombiana</name>
    <dbReference type="NCBI Taxonomy" id="27376"/>
    <lineage>
        <taxon>Eukaryota</taxon>
        <taxon>Fungi</taxon>
        <taxon>Fungi incertae sedis</taxon>
        <taxon>Mucoromycota</taxon>
        <taxon>Glomeromycotina</taxon>
        <taxon>Glomeromycetes</taxon>
        <taxon>Diversisporales</taxon>
        <taxon>Acaulosporaceae</taxon>
        <taxon>Acaulospora</taxon>
    </lineage>
</organism>
<feature type="non-terminal residue" evidence="1">
    <location>
        <position position="1"/>
    </location>
</feature>
<sequence>LNSLRKTLWIRYVFCWGRRRVREGSLVPQSSPSSEKSSLDELLPEKSSLPIPAEIKDFQRLPGYQYPAIEIFETKEEAHAQWSRRDLGVGELPDGANGIEPSNSTHNGYLR</sequence>
<evidence type="ECO:0000313" key="2">
    <source>
        <dbReference type="Proteomes" id="UP000789525"/>
    </source>
</evidence>
<dbReference type="Proteomes" id="UP000789525">
    <property type="component" value="Unassembled WGS sequence"/>
</dbReference>
<keyword evidence="2" id="KW-1185">Reference proteome</keyword>